<dbReference type="Proteomes" id="UP000255505">
    <property type="component" value="Plasmid III"/>
</dbReference>
<evidence type="ECO:0000313" key="2">
    <source>
        <dbReference type="EMBL" id="SPK77606.1"/>
    </source>
</evidence>
<feature type="region of interest" description="Disordered" evidence="1">
    <location>
        <begin position="61"/>
        <end position="94"/>
    </location>
</feature>
<accession>A0A375ISF3</accession>
<gene>
    <name evidence="2" type="ORF">CT19425_P50057</name>
</gene>
<evidence type="ECO:0000256" key="1">
    <source>
        <dbReference type="SAM" id="MobiDB-lite"/>
    </source>
</evidence>
<feature type="compositionally biased region" description="Basic and acidic residues" evidence="1">
    <location>
        <begin position="69"/>
        <end position="81"/>
    </location>
</feature>
<dbReference type="AlphaFoldDB" id="A0A375ISF3"/>
<keyword evidence="2" id="KW-0614">Plasmid</keyword>
<protein>
    <submittedName>
        <fullName evidence="2">Uncharacterized protein</fullName>
    </submittedName>
</protein>
<evidence type="ECO:0000313" key="3">
    <source>
        <dbReference type="Proteomes" id="UP000255505"/>
    </source>
</evidence>
<proteinExistence type="predicted"/>
<organism evidence="2 3">
    <name type="scientific">Cupriavidus taiwanensis</name>
    <dbReference type="NCBI Taxonomy" id="164546"/>
    <lineage>
        <taxon>Bacteria</taxon>
        <taxon>Pseudomonadati</taxon>
        <taxon>Pseudomonadota</taxon>
        <taxon>Betaproteobacteria</taxon>
        <taxon>Burkholderiales</taxon>
        <taxon>Burkholderiaceae</taxon>
        <taxon>Cupriavidus</taxon>
    </lineage>
</organism>
<sequence>MLSHLRFVAPIGRIAFGWIHCSVRWESFEGGEVSLHSADLWADGLTMDARRALQAASVLSTKGTGTDSGKPDWSDRDKSHILSDSAGGGAVNLL</sequence>
<name>A0A375ISF3_9BURK</name>
<geneLocation type="plasmid" evidence="2">
    <name>III</name>
</geneLocation>
<reference evidence="2 3" key="1">
    <citation type="submission" date="2018-01" db="EMBL/GenBank/DDBJ databases">
        <authorList>
            <person name="Gaut B.S."/>
            <person name="Morton B.R."/>
            <person name="Clegg M.T."/>
            <person name="Duvall M.R."/>
        </authorList>
    </citation>
    <scope>NUCLEOTIDE SEQUENCE [LARGE SCALE GENOMIC DNA]</scope>
    <source>
        <strain evidence="2">Cupriavidus taiwanensis LMG 19425</strain>
        <plasmid evidence="3">Plasmid iii</plasmid>
    </source>
</reference>
<dbReference type="EMBL" id="LT991978">
    <property type="protein sequence ID" value="SPK77606.1"/>
    <property type="molecule type" value="Genomic_DNA"/>
</dbReference>